<dbReference type="Proteomes" id="UP001054252">
    <property type="component" value="Unassembled WGS sequence"/>
</dbReference>
<comment type="caution">
    <text evidence="1">The sequence shown here is derived from an EMBL/GenBank/DDBJ whole genome shotgun (WGS) entry which is preliminary data.</text>
</comment>
<dbReference type="EMBL" id="BPVZ01000082">
    <property type="protein sequence ID" value="GKV29191.1"/>
    <property type="molecule type" value="Genomic_DNA"/>
</dbReference>
<dbReference type="PANTHER" id="PTHR33240">
    <property type="entry name" value="OS08G0508500 PROTEIN"/>
    <property type="match status" value="1"/>
</dbReference>
<evidence type="ECO:0000313" key="2">
    <source>
        <dbReference type="Proteomes" id="UP001054252"/>
    </source>
</evidence>
<accession>A0AAV5KX88</accession>
<protein>
    <submittedName>
        <fullName evidence="1">Uncharacterized protein</fullName>
    </submittedName>
</protein>
<reference evidence="1 2" key="1">
    <citation type="journal article" date="2021" name="Commun. Biol.">
        <title>The genome of Shorea leprosula (Dipterocarpaceae) highlights the ecological relevance of drought in aseasonal tropical rainforests.</title>
        <authorList>
            <person name="Ng K.K.S."/>
            <person name="Kobayashi M.J."/>
            <person name="Fawcett J.A."/>
            <person name="Hatakeyama M."/>
            <person name="Paape T."/>
            <person name="Ng C.H."/>
            <person name="Ang C.C."/>
            <person name="Tnah L.H."/>
            <person name="Lee C.T."/>
            <person name="Nishiyama T."/>
            <person name="Sese J."/>
            <person name="O'Brien M.J."/>
            <person name="Copetti D."/>
            <person name="Mohd Noor M.I."/>
            <person name="Ong R.C."/>
            <person name="Putra M."/>
            <person name="Sireger I.Z."/>
            <person name="Indrioko S."/>
            <person name="Kosugi Y."/>
            <person name="Izuno A."/>
            <person name="Isagi Y."/>
            <person name="Lee S.L."/>
            <person name="Shimizu K.K."/>
        </authorList>
    </citation>
    <scope>NUCLEOTIDE SEQUENCE [LARGE SCALE GENOMIC DNA]</scope>
    <source>
        <strain evidence="1">214</strain>
    </source>
</reference>
<evidence type="ECO:0000313" key="1">
    <source>
        <dbReference type="EMBL" id="GKV29191.1"/>
    </source>
</evidence>
<sequence length="339" mass="38728">MSRFNDVAVIQDLKHERFRDSLIKHPTTTFNEVNDRSLKFITVEEYALSQKLVLAKNQNPAWRDEGSAPDNMYYHCFESLELDPAPLQRYDGPIYGFNNQPVQVERVLTLNVAFGSGRTYITPSIRFLVVKIASSFNVVIGQPTLIEIRAVVSQSHLCMKFPSPMGVATLRGNQEVARHCYITSVTRPQKGKDQTSKTISKEVRDNQEVMGVKVLDNRSKDETRATLVEDVEEVQIDNRDPNKKTQIRTRLNPKERAELIAFLRANKDIFAWTSADMLAIPTSVSQHKFNINPLKKPVAQKWRLFGGKGLRQCQKEIEAKNNDMVHIIVFQQSDVKVEQ</sequence>
<name>A0AAV5KX88_9ROSI</name>
<organism evidence="1 2">
    <name type="scientific">Rubroshorea leprosula</name>
    <dbReference type="NCBI Taxonomy" id="152421"/>
    <lineage>
        <taxon>Eukaryota</taxon>
        <taxon>Viridiplantae</taxon>
        <taxon>Streptophyta</taxon>
        <taxon>Embryophyta</taxon>
        <taxon>Tracheophyta</taxon>
        <taxon>Spermatophyta</taxon>
        <taxon>Magnoliopsida</taxon>
        <taxon>eudicotyledons</taxon>
        <taxon>Gunneridae</taxon>
        <taxon>Pentapetalae</taxon>
        <taxon>rosids</taxon>
        <taxon>malvids</taxon>
        <taxon>Malvales</taxon>
        <taxon>Dipterocarpaceae</taxon>
        <taxon>Rubroshorea</taxon>
    </lineage>
</organism>
<proteinExistence type="predicted"/>
<dbReference type="PANTHER" id="PTHR33240:SF8">
    <property type="entry name" value="OS03G0439900 PROTEIN"/>
    <property type="match status" value="1"/>
</dbReference>
<gene>
    <name evidence="1" type="ORF">SLEP1_g38140</name>
</gene>
<keyword evidence="2" id="KW-1185">Reference proteome</keyword>
<dbReference type="AlphaFoldDB" id="A0AAV5KX88"/>